<accession>A0A9P5B9R8</accession>
<reference evidence="2" key="1">
    <citation type="submission" date="2020-01" db="EMBL/GenBank/DDBJ databases">
        <title>Identification and distribution of gene clusters putatively required for synthesis of sphingolipid metabolism inhibitors in phylogenetically diverse species of the filamentous fungus Fusarium.</title>
        <authorList>
            <person name="Kim H.-S."/>
            <person name="Busman M."/>
            <person name="Brown D.W."/>
            <person name="Divon H."/>
            <person name="Uhlig S."/>
            <person name="Proctor R.H."/>
        </authorList>
    </citation>
    <scope>NUCLEOTIDE SEQUENCE</scope>
    <source>
        <strain evidence="2">NRRL 31653</strain>
    </source>
</reference>
<dbReference type="Proteomes" id="UP000737391">
    <property type="component" value="Unassembled WGS sequence"/>
</dbReference>
<keyword evidence="3" id="KW-1185">Reference proteome</keyword>
<evidence type="ECO:0000256" key="1">
    <source>
        <dbReference type="SAM" id="MobiDB-lite"/>
    </source>
</evidence>
<sequence length="82" mass="8529">MSVFFPEPIEEGIDAGGFCDFANATIVYSVAFGVNGFDHVGKSPDGSIEPLFRSPSHDNLVGTSYTKVPRNGVGDASSGSSD</sequence>
<comment type="caution">
    <text evidence="2">The sequence shown here is derived from an EMBL/GenBank/DDBJ whole genome shotgun (WGS) entry which is preliminary data.</text>
</comment>
<gene>
    <name evidence="2" type="ORF">FAGAP_6696</name>
</gene>
<dbReference type="AlphaFoldDB" id="A0A9P5B9R8"/>
<evidence type="ECO:0000313" key="2">
    <source>
        <dbReference type="EMBL" id="KAF4497173.1"/>
    </source>
</evidence>
<evidence type="ECO:0000313" key="3">
    <source>
        <dbReference type="Proteomes" id="UP000737391"/>
    </source>
</evidence>
<dbReference type="EMBL" id="LUFC02000455">
    <property type="protein sequence ID" value="KAF4497173.1"/>
    <property type="molecule type" value="Genomic_DNA"/>
</dbReference>
<proteinExistence type="predicted"/>
<feature type="region of interest" description="Disordered" evidence="1">
    <location>
        <begin position="45"/>
        <end position="82"/>
    </location>
</feature>
<organism evidence="2 3">
    <name type="scientific">Fusarium agapanthi</name>
    <dbReference type="NCBI Taxonomy" id="1803897"/>
    <lineage>
        <taxon>Eukaryota</taxon>
        <taxon>Fungi</taxon>
        <taxon>Dikarya</taxon>
        <taxon>Ascomycota</taxon>
        <taxon>Pezizomycotina</taxon>
        <taxon>Sordariomycetes</taxon>
        <taxon>Hypocreomycetidae</taxon>
        <taxon>Hypocreales</taxon>
        <taxon>Nectriaceae</taxon>
        <taxon>Fusarium</taxon>
        <taxon>Fusarium fujikuroi species complex</taxon>
    </lineage>
</organism>
<protein>
    <submittedName>
        <fullName evidence="2">Uncharacterized protein</fullName>
    </submittedName>
</protein>
<name>A0A9P5B9R8_9HYPO</name>